<dbReference type="Proteomes" id="UP000740926">
    <property type="component" value="Unassembled WGS sequence"/>
</dbReference>
<reference evidence="1 2" key="1">
    <citation type="journal article" date="2020" name="Microb. Genom.">
        <title>Genetic diversity of clinical and environmental Mucorales isolates obtained from an investigation of mucormycosis cases among solid organ transplant recipients.</title>
        <authorList>
            <person name="Nguyen M.H."/>
            <person name="Kaul D."/>
            <person name="Muto C."/>
            <person name="Cheng S.J."/>
            <person name="Richter R.A."/>
            <person name="Bruno V.M."/>
            <person name="Liu G."/>
            <person name="Beyhan S."/>
            <person name="Sundermann A.J."/>
            <person name="Mounaud S."/>
            <person name="Pasculle A.W."/>
            <person name="Nierman W.C."/>
            <person name="Driscoll E."/>
            <person name="Cumbie R."/>
            <person name="Clancy C.J."/>
            <person name="Dupont C.L."/>
        </authorList>
    </citation>
    <scope>NUCLEOTIDE SEQUENCE [LARGE SCALE GENOMIC DNA]</scope>
    <source>
        <strain evidence="1 2">GL24</strain>
    </source>
</reference>
<accession>A0A9P6Y150</accession>
<sequence length="165" mass="17348">MPELEAHRRHQRLQRTVSGERRRIAGAAMDLVHAGHELALQVDVLHVVDVGTDVLGGDVAPAQRIDVTAEGAEQHLGLVHLGVADDHRLAATDIEAGQRILVGHRPAQPQHVGQRLVGAGVGAHAHAAQGRAQGGVVDGDDRLQPGIVVVAEHHLFMAGGGEGFE</sequence>
<proteinExistence type="predicted"/>
<evidence type="ECO:0000313" key="1">
    <source>
        <dbReference type="EMBL" id="KAG1536640.1"/>
    </source>
</evidence>
<gene>
    <name evidence="1" type="ORF">G6F50_015018</name>
</gene>
<dbReference type="AlphaFoldDB" id="A0A9P6Y150"/>
<evidence type="ECO:0000313" key="2">
    <source>
        <dbReference type="Proteomes" id="UP000740926"/>
    </source>
</evidence>
<organism evidence="1 2">
    <name type="scientific">Rhizopus delemar</name>
    <dbReference type="NCBI Taxonomy" id="936053"/>
    <lineage>
        <taxon>Eukaryota</taxon>
        <taxon>Fungi</taxon>
        <taxon>Fungi incertae sedis</taxon>
        <taxon>Mucoromycota</taxon>
        <taxon>Mucoromycotina</taxon>
        <taxon>Mucoromycetes</taxon>
        <taxon>Mucorales</taxon>
        <taxon>Mucorineae</taxon>
        <taxon>Rhizopodaceae</taxon>
        <taxon>Rhizopus</taxon>
    </lineage>
</organism>
<keyword evidence="2" id="KW-1185">Reference proteome</keyword>
<name>A0A9P6Y150_9FUNG</name>
<protein>
    <submittedName>
        <fullName evidence="1">Uncharacterized protein</fullName>
    </submittedName>
</protein>
<dbReference type="EMBL" id="JAANIU010007808">
    <property type="protein sequence ID" value="KAG1536640.1"/>
    <property type="molecule type" value="Genomic_DNA"/>
</dbReference>
<comment type="caution">
    <text evidence="1">The sequence shown here is derived from an EMBL/GenBank/DDBJ whole genome shotgun (WGS) entry which is preliminary data.</text>
</comment>